<proteinExistence type="predicted"/>
<accession>A0A0G2H792</accession>
<feature type="region of interest" description="Disordered" evidence="1">
    <location>
        <begin position="1"/>
        <end position="33"/>
    </location>
</feature>
<feature type="compositionally biased region" description="Polar residues" evidence="1">
    <location>
        <begin position="1"/>
        <end position="12"/>
    </location>
</feature>
<reference evidence="2 3" key="2">
    <citation type="submission" date="2015-05" db="EMBL/GenBank/DDBJ databases">
        <title>Distinctive expansion of gene families associated with plant cell wall degradation and secondary metabolism in the genomes of grapevine trunk pathogens.</title>
        <authorList>
            <person name="Lawrence D.P."/>
            <person name="Travadon R."/>
            <person name="Rolshausen P.E."/>
            <person name="Baumgartner K."/>
        </authorList>
    </citation>
    <scope>NUCLEOTIDE SEQUENCE [LARGE SCALE GENOMIC DNA]</scope>
    <source>
        <strain evidence="2">DS831</strain>
    </source>
</reference>
<feature type="compositionally biased region" description="Acidic residues" evidence="1">
    <location>
        <begin position="483"/>
        <end position="492"/>
    </location>
</feature>
<feature type="compositionally biased region" description="Basic and acidic residues" evidence="1">
    <location>
        <begin position="149"/>
        <end position="169"/>
    </location>
</feature>
<feature type="compositionally biased region" description="Basic and acidic residues" evidence="1">
    <location>
        <begin position="282"/>
        <end position="295"/>
    </location>
</feature>
<feature type="compositionally biased region" description="Basic and acidic residues" evidence="1">
    <location>
        <begin position="435"/>
        <end position="451"/>
    </location>
</feature>
<feature type="region of interest" description="Disordered" evidence="1">
    <location>
        <begin position="258"/>
        <end position="547"/>
    </location>
</feature>
<gene>
    <name evidence="2" type="ORF">UCDDS831_g02416</name>
</gene>
<evidence type="ECO:0000313" key="3">
    <source>
        <dbReference type="Proteomes" id="UP000034182"/>
    </source>
</evidence>
<evidence type="ECO:0008006" key="4">
    <source>
        <dbReference type="Google" id="ProtNLM"/>
    </source>
</evidence>
<feature type="compositionally biased region" description="Acidic residues" evidence="1">
    <location>
        <begin position="375"/>
        <end position="404"/>
    </location>
</feature>
<feature type="compositionally biased region" description="Basic residues" evidence="1">
    <location>
        <begin position="170"/>
        <end position="182"/>
    </location>
</feature>
<feature type="compositionally biased region" description="Acidic residues" evidence="1">
    <location>
        <begin position="344"/>
        <end position="357"/>
    </location>
</feature>
<dbReference type="Proteomes" id="UP000034182">
    <property type="component" value="Unassembled WGS sequence"/>
</dbReference>
<reference evidence="2 3" key="1">
    <citation type="submission" date="2015-03" db="EMBL/GenBank/DDBJ databases">
        <authorList>
            <person name="Morales-Cruz A."/>
            <person name="Amrine K.C."/>
            <person name="Cantu D."/>
        </authorList>
    </citation>
    <scope>NUCLEOTIDE SEQUENCE [LARGE SCALE GENOMIC DNA]</scope>
    <source>
        <strain evidence="2">DS831</strain>
    </source>
</reference>
<protein>
    <recommendedName>
        <fullName evidence="4">Suppressor protein srp40</fullName>
    </recommendedName>
</protein>
<comment type="caution">
    <text evidence="2">The sequence shown here is derived from an EMBL/GenBank/DDBJ whole genome shotgun (WGS) entry which is preliminary data.</text>
</comment>
<organism evidence="2 3">
    <name type="scientific">Diplodia seriata</name>
    <dbReference type="NCBI Taxonomy" id="420778"/>
    <lineage>
        <taxon>Eukaryota</taxon>
        <taxon>Fungi</taxon>
        <taxon>Dikarya</taxon>
        <taxon>Ascomycota</taxon>
        <taxon>Pezizomycotina</taxon>
        <taxon>Dothideomycetes</taxon>
        <taxon>Dothideomycetes incertae sedis</taxon>
        <taxon>Botryosphaeriales</taxon>
        <taxon>Botryosphaeriaceae</taxon>
        <taxon>Diplodia</taxon>
    </lineage>
</organism>
<feature type="compositionally biased region" description="Low complexity" evidence="1">
    <location>
        <begin position="362"/>
        <end position="374"/>
    </location>
</feature>
<name>A0A0G2H792_9PEZI</name>
<evidence type="ECO:0000313" key="2">
    <source>
        <dbReference type="EMBL" id="KKY24520.1"/>
    </source>
</evidence>
<evidence type="ECO:0000256" key="1">
    <source>
        <dbReference type="SAM" id="MobiDB-lite"/>
    </source>
</evidence>
<sequence length="619" mass="68331">MSVTQALTTDSSNARREPASSSSGAAPERTRLHITPFTPDLLKAFIPPSVLPQASRISYHAVQTFPDKGFGYVELPTMEAQKLKKKFTGSILKGQKVRIEDARPEKRKKILEEAQAAAEAGLDEEDRKAGKKVKKVKRKDNVLPGYELPDERHVKRGWTEPESKKDYKRKDKTKKDKKHKSQPSKYTTDKELLFKTKLPPNAVPTAKTDKSLEKPKKSKTSSRDVVVHEFSKTTKHASFLKSSQVSKDGKTAAEFVEGKGWVDESGNVVEQESESQRRRREAKAEAKRKRTEEKAAATAAAAAAAAAEEEGKKSKRKSALELAEALEAKRKATKATKAPKAAEPSDESSEIEEEDVSDDRSSVVSTSSSDVSSSSDEESEESLGSEAESEVAQEDEAEAEESSSESEPQVAHTKAADQDSIPHGNSGGDVEMADSAEKAGDAEKEAKEVHPLEALFKPRNPPEGGTPTKLAPINTTFSFFGGGDDEEEEAVEEANVPLTPYTRRDLQIRGMRSAAPTPDTAAIGKRFWRNAGDDEDEDEDEEVEDSMMQVDANSVPIGSRGPEITIAPAQSTEEADQSEFAKHFWEHRGDYNRAWKKRRREAMKVQRQRENRRLGRKVV</sequence>
<feature type="compositionally biased region" description="Acidic residues" evidence="1">
    <location>
        <begin position="533"/>
        <end position="545"/>
    </location>
</feature>
<feature type="compositionally biased region" description="Basic residues" evidence="1">
    <location>
        <begin position="129"/>
        <end position="138"/>
    </location>
</feature>
<dbReference type="EMBL" id="LAQI01000058">
    <property type="protein sequence ID" value="KKY24520.1"/>
    <property type="molecule type" value="Genomic_DNA"/>
</dbReference>
<feature type="compositionally biased region" description="Basic and acidic residues" evidence="1">
    <location>
        <begin position="207"/>
        <end position="232"/>
    </location>
</feature>
<feature type="region of interest" description="Disordered" evidence="1">
    <location>
        <begin position="115"/>
        <end position="235"/>
    </location>
</feature>
<dbReference type="AlphaFoldDB" id="A0A0G2H792"/>
<feature type="compositionally biased region" description="Low complexity" evidence="1">
    <location>
        <begin position="296"/>
        <end position="306"/>
    </location>
</feature>